<dbReference type="SFLD" id="SFLDG01067">
    <property type="entry name" value="SPASM/twitch_domain_containing"/>
    <property type="match status" value="1"/>
</dbReference>
<dbReference type="Gene3D" id="3.20.20.70">
    <property type="entry name" value="Aldolase class I"/>
    <property type="match status" value="1"/>
</dbReference>
<dbReference type="PANTHER" id="PTHR11228">
    <property type="entry name" value="RADICAL SAM DOMAIN PROTEIN"/>
    <property type="match status" value="1"/>
</dbReference>
<dbReference type="EMBL" id="JAIOIV010000094">
    <property type="protein sequence ID" value="MBZ0156863.1"/>
    <property type="molecule type" value="Genomic_DNA"/>
</dbReference>
<dbReference type="GO" id="GO:0046872">
    <property type="term" value="F:metal ion binding"/>
    <property type="evidence" value="ECO:0007669"/>
    <property type="project" value="UniProtKB-KW"/>
</dbReference>
<dbReference type="Pfam" id="PF13186">
    <property type="entry name" value="SPASM"/>
    <property type="match status" value="1"/>
</dbReference>
<evidence type="ECO:0000259" key="7">
    <source>
        <dbReference type="Pfam" id="PF04055"/>
    </source>
</evidence>
<reference evidence="9" key="1">
    <citation type="journal article" date="2021" name="bioRxiv">
        <title>Unraveling nitrogen, sulfur and carbon metabolic pathways and microbial community transcriptional responses to substrate deprivation and toxicity stresses in a bioreactor mimicking anoxic brackish coastal sediment conditions.</title>
        <authorList>
            <person name="Martins P.D."/>
            <person name="Echeveste M.J."/>
            <person name="Arshad A."/>
            <person name="Kurth J."/>
            <person name="Ouboter H."/>
            <person name="Jetten M.S.M."/>
            <person name="Welte C.U."/>
        </authorList>
    </citation>
    <scope>NUCLEOTIDE SEQUENCE</scope>
    <source>
        <strain evidence="9">MAG_39</strain>
    </source>
</reference>
<dbReference type="InterPro" id="IPR034391">
    <property type="entry name" value="AdoMet-like_SPASM_containing"/>
</dbReference>
<accession>A0A953J724</accession>
<name>A0A953J724_9BACT</name>
<keyword evidence="4" id="KW-0479">Metal-binding</keyword>
<dbReference type="InterPro" id="IPR058240">
    <property type="entry name" value="rSAM_sf"/>
</dbReference>
<dbReference type="SUPFAM" id="SSF102114">
    <property type="entry name" value="Radical SAM enzymes"/>
    <property type="match status" value="1"/>
</dbReference>
<dbReference type="CDD" id="cd01335">
    <property type="entry name" value="Radical_SAM"/>
    <property type="match status" value="1"/>
</dbReference>
<keyword evidence="3" id="KW-0949">S-adenosyl-L-methionine</keyword>
<keyword evidence="5" id="KW-0408">Iron</keyword>
<dbReference type="GO" id="GO:0051536">
    <property type="term" value="F:iron-sulfur cluster binding"/>
    <property type="evidence" value="ECO:0007669"/>
    <property type="project" value="UniProtKB-KW"/>
</dbReference>
<dbReference type="InterPro" id="IPR023885">
    <property type="entry name" value="4Fe4S-binding_SPASM_dom"/>
</dbReference>
<dbReference type="InterPro" id="IPR007197">
    <property type="entry name" value="rSAM"/>
</dbReference>
<dbReference type="CDD" id="cd21109">
    <property type="entry name" value="SPASM"/>
    <property type="match status" value="1"/>
</dbReference>
<evidence type="ECO:0000256" key="4">
    <source>
        <dbReference type="ARBA" id="ARBA00022723"/>
    </source>
</evidence>
<keyword evidence="2" id="KW-0004">4Fe-4S</keyword>
<evidence type="ECO:0000256" key="2">
    <source>
        <dbReference type="ARBA" id="ARBA00022485"/>
    </source>
</evidence>
<comment type="cofactor">
    <cofactor evidence="1">
        <name>[4Fe-4S] cluster</name>
        <dbReference type="ChEBI" id="CHEBI:49883"/>
    </cofactor>
</comment>
<evidence type="ECO:0000256" key="5">
    <source>
        <dbReference type="ARBA" id="ARBA00023004"/>
    </source>
</evidence>
<organism evidence="9 10">
    <name type="scientific">Candidatus Nitrobium versatile</name>
    <dbReference type="NCBI Taxonomy" id="2884831"/>
    <lineage>
        <taxon>Bacteria</taxon>
        <taxon>Pseudomonadati</taxon>
        <taxon>Nitrospirota</taxon>
        <taxon>Nitrospiria</taxon>
        <taxon>Nitrospirales</taxon>
        <taxon>Nitrospiraceae</taxon>
        <taxon>Candidatus Nitrobium</taxon>
    </lineage>
</organism>
<protein>
    <submittedName>
        <fullName evidence="9">Radical SAM protein</fullName>
    </submittedName>
</protein>
<evidence type="ECO:0000259" key="8">
    <source>
        <dbReference type="Pfam" id="PF13186"/>
    </source>
</evidence>
<keyword evidence="6" id="KW-0411">Iron-sulfur</keyword>
<dbReference type="SFLD" id="SFLDS00029">
    <property type="entry name" value="Radical_SAM"/>
    <property type="match status" value="1"/>
</dbReference>
<sequence length="486" mass="56160">MDTTDARREGRLQDYFVTAGRVSPASEPAPPWRANLQFGDINTDWSEIDTSKVSEREKKNLFRVDEEIGKHRWWMSLLPGGIYTTTKMFGGKYLLRSAWNMFVAYSKTAFSLYRKYGATALRKFMGTKLFVPVGEGAGAAAYFLAGPLIRRFPALAPLPRWVEIEITTICNKKCTHCEHTHWGITQEQRHLTLEEYRHIIDQFDLTWVHTTGEGSSFLNPDFFGIMEENRKRNIPHYFVDHFDDLTEKDMDEILKRDVAGIYISIDGASPETYNPVRIGCDFDRVVRNIRKFIEKKKAMGLDLPELNFRMVVTNDNVHEMPRFVDLVKSFGGAEAIGRGARLDFVGVLNFDENEQNFVNTVPYDIYRETIEKARTCDFNVIMSHIEPTQNPPSSQCICWLEPYILMGGDVIPCCTVLMSNNREYLHSSAFGNVFTQSFREIWESRRYREFRSIINDDTKPVPGFCVNCRGYDNSRRALKNGIRWDL</sequence>
<dbReference type="PANTHER" id="PTHR11228:SF7">
    <property type="entry name" value="PQQA PEPTIDE CYCLASE"/>
    <property type="match status" value="1"/>
</dbReference>
<dbReference type="GO" id="GO:0003824">
    <property type="term" value="F:catalytic activity"/>
    <property type="evidence" value="ECO:0007669"/>
    <property type="project" value="InterPro"/>
</dbReference>
<evidence type="ECO:0000256" key="6">
    <source>
        <dbReference type="ARBA" id="ARBA00023014"/>
    </source>
</evidence>
<dbReference type="InterPro" id="IPR013785">
    <property type="entry name" value="Aldolase_TIM"/>
</dbReference>
<gene>
    <name evidence="9" type="ORF">K8I29_11730</name>
</gene>
<evidence type="ECO:0000256" key="1">
    <source>
        <dbReference type="ARBA" id="ARBA00001966"/>
    </source>
</evidence>
<dbReference type="AlphaFoldDB" id="A0A953J724"/>
<dbReference type="Proteomes" id="UP000705867">
    <property type="component" value="Unassembled WGS sequence"/>
</dbReference>
<evidence type="ECO:0000313" key="9">
    <source>
        <dbReference type="EMBL" id="MBZ0156863.1"/>
    </source>
</evidence>
<dbReference type="InterPro" id="IPR050377">
    <property type="entry name" value="Radical_SAM_PqqE_MftC-like"/>
</dbReference>
<evidence type="ECO:0000313" key="10">
    <source>
        <dbReference type="Proteomes" id="UP000705867"/>
    </source>
</evidence>
<comment type="caution">
    <text evidence="9">The sequence shown here is derived from an EMBL/GenBank/DDBJ whole genome shotgun (WGS) entry which is preliminary data.</text>
</comment>
<proteinExistence type="predicted"/>
<feature type="domain" description="Radical SAM core" evidence="7">
    <location>
        <begin position="164"/>
        <end position="325"/>
    </location>
</feature>
<feature type="domain" description="4Fe4S-binding SPASM" evidence="8">
    <location>
        <begin position="402"/>
        <end position="468"/>
    </location>
</feature>
<dbReference type="SFLD" id="SFLDG01387">
    <property type="entry name" value="BtrN-like_SPASM_domain_contain"/>
    <property type="match status" value="1"/>
</dbReference>
<evidence type="ECO:0000256" key="3">
    <source>
        <dbReference type="ARBA" id="ARBA00022691"/>
    </source>
</evidence>
<reference evidence="9" key="2">
    <citation type="submission" date="2021-08" db="EMBL/GenBank/DDBJ databases">
        <authorList>
            <person name="Dalcin Martins P."/>
        </authorList>
    </citation>
    <scope>NUCLEOTIDE SEQUENCE</scope>
    <source>
        <strain evidence="9">MAG_39</strain>
    </source>
</reference>
<dbReference type="Pfam" id="PF04055">
    <property type="entry name" value="Radical_SAM"/>
    <property type="match status" value="1"/>
</dbReference>